<evidence type="ECO:0000313" key="2">
    <source>
        <dbReference type="Proteomes" id="UP000606974"/>
    </source>
</evidence>
<dbReference type="AlphaFoldDB" id="A0A8H7A9H4"/>
<sequence length="84" mass="9358">MARGASPSISSWAFPIFQPFWPVPEGIATNWQSLFGCVRTFAETSVEDIVPAIILVTKKKSKVGDREAEMELMETIRAKAELMI</sequence>
<dbReference type="Proteomes" id="UP000606974">
    <property type="component" value="Unassembled WGS sequence"/>
</dbReference>
<keyword evidence="2" id="KW-1185">Reference proteome</keyword>
<proteinExistence type="predicted"/>
<accession>A0A8H7A9H4</accession>
<name>A0A8H7A9H4_9EURO</name>
<reference evidence="1" key="1">
    <citation type="submission" date="2020-02" db="EMBL/GenBank/DDBJ databases">
        <authorList>
            <person name="Palmer J.M."/>
        </authorList>
    </citation>
    <scope>NUCLEOTIDE SEQUENCE</scope>
    <source>
        <strain evidence="1">EPUS1.4</strain>
        <tissue evidence="1">Thallus</tissue>
    </source>
</reference>
<evidence type="ECO:0000313" key="1">
    <source>
        <dbReference type="EMBL" id="KAF7503061.1"/>
    </source>
</evidence>
<comment type="caution">
    <text evidence="1">The sequence shown here is derived from an EMBL/GenBank/DDBJ whole genome shotgun (WGS) entry which is preliminary data.</text>
</comment>
<dbReference type="EMBL" id="JAACFV010000199">
    <property type="protein sequence ID" value="KAF7503061.1"/>
    <property type="molecule type" value="Genomic_DNA"/>
</dbReference>
<gene>
    <name evidence="1" type="ORF">GJ744_004343</name>
</gene>
<organism evidence="1 2">
    <name type="scientific">Endocarpon pusillum</name>
    <dbReference type="NCBI Taxonomy" id="364733"/>
    <lineage>
        <taxon>Eukaryota</taxon>
        <taxon>Fungi</taxon>
        <taxon>Dikarya</taxon>
        <taxon>Ascomycota</taxon>
        <taxon>Pezizomycotina</taxon>
        <taxon>Eurotiomycetes</taxon>
        <taxon>Chaetothyriomycetidae</taxon>
        <taxon>Verrucariales</taxon>
        <taxon>Verrucariaceae</taxon>
        <taxon>Endocarpon</taxon>
    </lineage>
</organism>
<protein>
    <submittedName>
        <fullName evidence="1">Uncharacterized protein</fullName>
    </submittedName>
</protein>